<feature type="compositionally biased region" description="Polar residues" evidence="1">
    <location>
        <begin position="1375"/>
        <end position="1384"/>
    </location>
</feature>
<feature type="compositionally biased region" description="Acidic residues" evidence="1">
    <location>
        <begin position="270"/>
        <end position="281"/>
    </location>
</feature>
<evidence type="ECO:0000313" key="3">
    <source>
        <dbReference type="RefSeq" id="XP_022257496.1"/>
    </source>
</evidence>
<reference evidence="3" key="1">
    <citation type="submission" date="2025-08" db="UniProtKB">
        <authorList>
            <consortium name="RefSeq"/>
        </authorList>
    </citation>
    <scope>IDENTIFICATION</scope>
    <source>
        <tissue evidence="3">Muscle</tissue>
    </source>
</reference>
<dbReference type="GeneID" id="111089383"/>
<feature type="compositionally biased region" description="Polar residues" evidence="1">
    <location>
        <begin position="104"/>
        <end position="118"/>
    </location>
</feature>
<evidence type="ECO:0000313" key="2">
    <source>
        <dbReference type="Proteomes" id="UP000694941"/>
    </source>
</evidence>
<dbReference type="Proteomes" id="UP000694941">
    <property type="component" value="Unplaced"/>
</dbReference>
<sequence length="1695" mass="192177">MISDTGVLNFCYEDIINTDSATCSLNSRPKHSVLKLNSEYDEPTTTIYDVNKIDVSISGTTLTSSFMEMNHEHSSTLQTNSCNFEITNFTAGKVHEKGDDNHQNDVYNSSLTEDGSNNPKYQNDFCASALNKVLDVHKINVSQEDSKLSLLDPTQSVNEMTETSSRNLVKFDESLAFERSTTPILDALATTDSESEINDWDDNSSNITAEKLAAFSKLEEYFVCVLKCNDLENNQKSTSTATESIKTHTISRKSLSREILNNFDHRPEYSTEDDSMSDDSVEERSQSIFAENPYANQLDLSLHTIVEESCEESERESLAATPTNDMTDLQLEQYFSVAMVENKLNWHRLQDEGSEWSDTQSEKSGSTYSEVKEGIFDDVSPTLLASSRLEKYFTSGLLGIEAFHYPEDAVFEGGSGSDADENIDSPLRTKSTHFLLDDSRDNDEQHIRAFYADDNMYDTVKRKKENNQITSNSEIILHANNDTDLLDQDEGYSTVNSGEDRQEQEGNIQNIQTKERNLGKMEPQEYSSVVRQKESTEGMADNIQSEDYSLKTNIIVYGKQALTDYDTTIQRRIDLYNHNDINKDAENMGQHYSSIDNIENLHGMEHSVNNVRTQNNNNIHCNETEREHNNMEEGTTNIRKYNGTLIDLESMQNVVEQRSNAQSTNTATDWEVTDIQRHCTLNVTGGGNIVLCKEVLQEYNHSLPNARNAYTHQNTLHCSKFIKKNKPTFCANELSRYNSVVNSKLKLDETSHAGLVTQIQNDPLSPVTNVNTVSNKSNMQSINAVLKPVDYFIKNNINETQYMIENENSRVVRGQAEDGAANSSSALTSVPKDELVETVELPDSHEPCMFVNFCCKTGCSDEIKYTQKWNVLFDVHTLRKKKQSPDIQDFLALEEHTSTFHQIRNTSGNIRGDDLKTTHYLTKYDKQVRNACLVHNVNLQYSLEENDVIQSLALQDNLSKAMNDERYKNYNRKYIVPQNNTHLLGKDEDKLKYVVSKIFRILLDEDSTKLVRVKHIEGLQPAWKVVLELELRKFIERYFSSLICEYTFSEGVQNRLISKICYELHFLRSCHVFQGVCEKTLVLSELSRKLNKTMIVRAKEFFHKGSSIKTFISHSEAEYGTANFLLQVLICGLLKNVGLIGVTLPNVNKMISVPSDRYNVGNGDICEEDCEKNSPCHRKDLSQTSYNDSHVISHNLDQVFGFLEDHFQNDDPVSMSTKLNFQEECFYLSPVNDVRITSSIETVNSENGETEFIKADDSLISYLDSSVISLGNNSNQEETLQNISITQDTNIYKENVNLSRNNATFKLAVNSGDFLKVEPDDHHYVNSSSPNKLKTFHGKRREVVPLQLECSKTEASLHFQSHLFQTSTLKSQSKPKGFSTMSVHSQKKPKVSAPSAGIEVNRKLGFFKNLSHESMTFSSFTSLPCHNPDVSYSAFQNSEITSLSLQSNSVPKNFNNWYFPSNSNTEGNMAPSNVIMFTSFSGRSAQTSHGLTVTKLQPQDTDHRDTYIETASSPEWPRPLPTMMTIDNSTNLTGQPNTFPKNTKKKYTTHDIWLNDTKNDSLSQGGRSSLFTRFHKGIFKSCSKQQKLMSSGVQRKLAAVKENLSSSNSELQDYSDCSSSEIKRQTRCRQFHESRNDGDFKIQAMPLPKISISQHETQHKRTSSLDMDKIEQEERIKPRTLGHHSRSLNSLTSYT</sequence>
<keyword evidence="2" id="KW-1185">Reference proteome</keyword>
<protein>
    <submittedName>
        <fullName evidence="3">Uncharacterized protein LOC111089383</fullName>
    </submittedName>
</protein>
<name>A0ABM1TNP0_LIMPO</name>
<feature type="region of interest" description="Disordered" evidence="1">
    <location>
        <begin position="1375"/>
        <end position="1395"/>
    </location>
</feature>
<evidence type="ECO:0000256" key="1">
    <source>
        <dbReference type="SAM" id="MobiDB-lite"/>
    </source>
</evidence>
<feature type="region of interest" description="Disordered" evidence="1">
    <location>
        <begin position="1651"/>
        <end position="1695"/>
    </location>
</feature>
<organism evidence="2 3">
    <name type="scientific">Limulus polyphemus</name>
    <name type="common">Atlantic horseshoe crab</name>
    <dbReference type="NCBI Taxonomy" id="6850"/>
    <lineage>
        <taxon>Eukaryota</taxon>
        <taxon>Metazoa</taxon>
        <taxon>Ecdysozoa</taxon>
        <taxon>Arthropoda</taxon>
        <taxon>Chelicerata</taxon>
        <taxon>Merostomata</taxon>
        <taxon>Xiphosura</taxon>
        <taxon>Limulidae</taxon>
        <taxon>Limulus</taxon>
    </lineage>
</organism>
<accession>A0ABM1TNP0</accession>
<feature type="non-terminal residue" evidence="3">
    <location>
        <position position="1695"/>
    </location>
</feature>
<feature type="region of interest" description="Disordered" evidence="1">
    <location>
        <begin position="262"/>
        <end position="285"/>
    </location>
</feature>
<feature type="compositionally biased region" description="Basic and acidic residues" evidence="1">
    <location>
        <begin position="94"/>
        <end position="103"/>
    </location>
</feature>
<dbReference type="RefSeq" id="XP_022257496.1">
    <property type="nucleotide sequence ID" value="XM_022401788.1"/>
</dbReference>
<proteinExistence type="predicted"/>
<feature type="compositionally biased region" description="Basic and acidic residues" evidence="1">
    <location>
        <begin position="1666"/>
        <end position="1677"/>
    </location>
</feature>
<gene>
    <name evidence="3" type="primary">LOC111089383</name>
</gene>
<feature type="region of interest" description="Disordered" evidence="1">
    <location>
        <begin position="94"/>
        <end position="118"/>
    </location>
</feature>